<evidence type="ECO:0000313" key="2">
    <source>
        <dbReference type="EMBL" id="MCX8999609.1"/>
    </source>
</evidence>
<dbReference type="AlphaFoldDB" id="A0AAE3SXY8"/>
<proteinExistence type="predicted"/>
<reference evidence="2" key="1">
    <citation type="submission" date="2022-07" db="EMBL/GenBank/DDBJ databases">
        <title>Ectorhizobium quercum gen.nov., sp. nov.</title>
        <authorList>
            <person name="Ma T."/>
            <person name="Li Y."/>
        </authorList>
    </citation>
    <scope>NUCLEOTIDE SEQUENCE</scope>
    <source>
        <strain evidence="2">BDR2-2</strain>
    </source>
</reference>
<name>A0AAE3SXY8_9HYPH</name>
<evidence type="ECO:0000256" key="1">
    <source>
        <dbReference type="SAM" id="MobiDB-lite"/>
    </source>
</evidence>
<keyword evidence="3" id="KW-1185">Reference proteome</keyword>
<organism evidence="2 3">
    <name type="scientific">Ectorhizobium quercum</name>
    <dbReference type="NCBI Taxonomy" id="2965071"/>
    <lineage>
        <taxon>Bacteria</taxon>
        <taxon>Pseudomonadati</taxon>
        <taxon>Pseudomonadota</taxon>
        <taxon>Alphaproteobacteria</taxon>
        <taxon>Hyphomicrobiales</taxon>
        <taxon>Rhizobiaceae</taxon>
        <taxon>Ectorhizobium</taxon>
    </lineage>
</organism>
<feature type="region of interest" description="Disordered" evidence="1">
    <location>
        <begin position="46"/>
        <end position="73"/>
    </location>
</feature>
<accession>A0AAE3SXY8</accession>
<protein>
    <submittedName>
        <fullName evidence="2">Uncharacterized protein</fullName>
    </submittedName>
</protein>
<comment type="caution">
    <text evidence="2">The sequence shown here is derived from an EMBL/GenBank/DDBJ whole genome shotgun (WGS) entry which is preliminary data.</text>
</comment>
<gene>
    <name evidence="2" type="ORF">NOF55_21110</name>
</gene>
<dbReference type="EMBL" id="JANFPI010000009">
    <property type="protein sequence ID" value="MCX8999609.1"/>
    <property type="molecule type" value="Genomic_DNA"/>
</dbReference>
<feature type="region of interest" description="Disordered" evidence="1">
    <location>
        <begin position="1"/>
        <end position="25"/>
    </location>
</feature>
<sequence>MTITKEAFFKPGRTSAQDKASTTDRAAKEIITAEALQRARKTQRLRELREAQETATVVIPPVRGKKPSSSGKT</sequence>
<dbReference type="RefSeq" id="WP_306413101.1">
    <property type="nucleotide sequence ID" value="NZ_JANFPI010000009.1"/>
</dbReference>
<evidence type="ECO:0000313" key="3">
    <source>
        <dbReference type="Proteomes" id="UP001208771"/>
    </source>
</evidence>
<dbReference type="Proteomes" id="UP001208771">
    <property type="component" value="Unassembled WGS sequence"/>
</dbReference>